<keyword evidence="3" id="KW-0862">Zinc</keyword>
<evidence type="ECO:0000313" key="7">
    <source>
        <dbReference type="EMBL" id="KOS47535.1"/>
    </source>
</evidence>
<dbReference type="OrthoDB" id="6270329at2759"/>
<evidence type="ECO:0000256" key="1">
    <source>
        <dbReference type="ARBA" id="ARBA00022723"/>
    </source>
</evidence>
<protein>
    <recommendedName>
        <fullName evidence="6">RING-type domain-containing protein</fullName>
    </recommendedName>
</protein>
<evidence type="ECO:0000256" key="3">
    <source>
        <dbReference type="ARBA" id="ARBA00022833"/>
    </source>
</evidence>
<dbReference type="STRING" id="229535.A0A0M9WJR7"/>
<comment type="caution">
    <text evidence="7">The sequence shown here is derived from an EMBL/GenBank/DDBJ whole genome shotgun (WGS) entry which is preliminary data.</text>
</comment>
<dbReference type="Proteomes" id="UP000037696">
    <property type="component" value="Unassembled WGS sequence"/>
</dbReference>
<dbReference type="InterPro" id="IPR013083">
    <property type="entry name" value="Znf_RING/FYVE/PHD"/>
</dbReference>
<organism evidence="7 8">
    <name type="scientific">Penicillium nordicum</name>
    <dbReference type="NCBI Taxonomy" id="229535"/>
    <lineage>
        <taxon>Eukaryota</taxon>
        <taxon>Fungi</taxon>
        <taxon>Dikarya</taxon>
        <taxon>Ascomycota</taxon>
        <taxon>Pezizomycotina</taxon>
        <taxon>Eurotiomycetes</taxon>
        <taxon>Eurotiomycetidae</taxon>
        <taxon>Eurotiales</taxon>
        <taxon>Aspergillaceae</taxon>
        <taxon>Penicillium</taxon>
    </lineage>
</organism>
<keyword evidence="2 4" id="KW-0863">Zinc-finger</keyword>
<dbReference type="Gene3D" id="3.30.40.10">
    <property type="entry name" value="Zinc/RING finger domain, C3HC4 (zinc finger)"/>
    <property type="match status" value="1"/>
</dbReference>
<feature type="compositionally biased region" description="Polar residues" evidence="5">
    <location>
        <begin position="67"/>
        <end position="101"/>
    </location>
</feature>
<dbReference type="InterPro" id="IPR018957">
    <property type="entry name" value="Znf_C3HC4_RING-type"/>
</dbReference>
<proteinExistence type="predicted"/>
<evidence type="ECO:0000313" key="8">
    <source>
        <dbReference type="Proteomes" id="UP000037696"/>
    </source>
</evidence>
<dbReference type="PROSITE" id="PS00518">
    <property type="entry name" value="ZF_RING_1"/>
    <property type="match status" value="1"/>
</dbReference>
<dbReference type="PROSITE" id="PS50089">
    <property type="entry name" value="ZF_RING_2"/>
    <property type="match status" value="1"/>
</dbReference>
<dbReference type="PANTHER" id="PTHR23041:SF78">
    <property type="entry name" value="E3 UBIQUITIN-PROTEIN LIGASE RNF4"/>
    <property type="match status" value="1"/>
</dbReference>
<dbReference type="EMBL" id="LHQQ01000015">
    <property type="protein sequence ID" value="KOS47535.1"/>
    <property type="molecule type" value="Genomic_DNA"/>
</dbReference>
<name>A0A0M9WJR7_9EURO</name>
<dbReference type="SUPFAM" id="SSF57850">
    <property type="entry name" value="RING/U-box"/>
    <property type="match status" value="1"/>
</dbReference>
<dbReference type="InterPro" id="IPR047134">
    <property type="entry name" value="RNF4"/>
</dbReference>
<dbReference type="InterPro" id="IPR017907">
    <property type="entry name" value="Znf_RING_CS"/>
</dbReference>
<keyword evidence="8" id="KW-1185">Reference proteome</keyword>
<dbReference type="GO" id="GO:0008270">
    <property type="term" value="F:zinc ion binding"/>
    <property type="evidence" value="ECO:0007669"/>
    <property type="project" value="UniProtKB-KW"/>
</dbReference>
<feature type="region of interest" description="Disordered" evidence="5">
    <location>
        <begin position="60"/>
        <end position="172"/>
    </location>
</feature>
<reference evidence="7 8" key="1">
    <citation type="submission" date="2015-08" db="EMBL/GenBank/DDBJ databases">
        <title>Genome sequencing of Penicillium nordicum.</title>
        <authorList>
            <person name="Nguyen H.D."/>
            <person name="Seifert K.A."/>
        </authorList>
    </citation>
    <scope>NUCLEOTIDE SEQUENCE [LARGE SCALE GENOMIC DNA]</scope>
    <source>
        <strain evidence="7 8">DAOMC 185683</strain>
    </source>
</reference>
<gene>
    <name evidence="7" type="ORF">ACN38_g1524</name>
</gene>
<dbReference type="InterPro" id="IPR001841">
    <property type="entry name" value="Znf_RING"/>
</dbReference>
<feature type="compositionally biased region" description="Polar residues" evidence="5">
    <location>
        <begin position="110"/>
        <end position="137"/>
    </location>
</feature>
<dbReference type="AlphaFoldDB" id="A0A0M9WJR7"/>
<evidence type="ECO:0000256" key="4">
    <source>
        <dbReference type="PROSITE-ProRule" id="PRU00175"/>
    </source>
</evidence>
<evidence type="ECO:0000256" key="2">
    <source>
        <dbReference type="ARBA" id="ARBA00022771"/>
    </source>
</evidence>
<feature type="domain" description="RING-type" evidence="6">
    <location>
        <begin position="219"/>
        <end position="270"/>
    </location>
</feature>
<dbReference type="PANTHER" id="PTHR23041">
    <property type="entry name" value="RING FINGER DOMAIN-CONTAINING"/>
    <property type="match status" value="1"/>
</dbReference>
<sequence length="303" mass="32653">MDMPSPPPALSPSSALIAEEAPISLTVLQLKLIIAASSLNESFKILRLFVSHQFQIVSRPPPHGNAEPQTNFFSNSRQFPRSTPAQPSTKSHISQSVTMSRNRADVVDLTTRSSRQNPIALSSSPPTASNHASSSRHGQLPTARGVKRRRHWSDEHGDSVAHSSSILSEGEPIETIDMTDDTGAAALARTVAKQREDAIKAQPSAESNSKLSAILAYKCPICMETPVDATSTSCGHLFCHKCIIDCLKMSEQTRGGDSSKQHKGTCPVCRTPISRKETPGKAKNLIPLLFLTKKRGDLAVSGT</sequence>
<evidence type="ECO:0000256" key="5">
    <source>
        <dbReference type="SAM" id="MobiDB-lite"/>
    </source>
</evidence>
<evidence type="ECO:0000259" key="6">
    <source>
        <dbReference type="PROSITE" id="PS50089"/>
    </source>
</evidence>
<dbReference type="Pfam" id="PF00097">
    <property type="entry name" value="zf-C3HC4"/>
    <property type="match status" value="1"/>
</dbReference>
<dbReference type="SMART" id="SM00184">
    <property type="entry name" value="RING"/>
    <property type="match status" value="1"/>
</dbReference>
<accession>A0A0M9WJR7</accession>
<keyword evidence="1" id="KW-0479">Metal-binding</keyword>